<dbReference type="AlphaFoldDB" id="A0A8J8PZ76"/>
<feature type="domain" description="DUF7350" evidence="3">
    <location>
        <begin position="249"/>
        <end position="370"/>
    </location>
</feature>
<name>A0A8J8PZ76_9EURY</name>
<accession>A0A8J8PZ76</accession>
<organism evidence="4 5">
    <name type="scientific">Natronococcus pandeyae</name>
    <dbReference type="NCBI Taxonomy" id="2055836"/>
    <lineage>
        <taxon>Archaea</taxon>
        <taxon>Methanobacteriati</taxon>
        <taxon>Methanobacteriota</taxon>
        <taxon>Stenosarchaea group</taxon>
        <taxon>Halobacteria</taxon>
        <taxon>Halobacteriales</taxon>
        <taxon>Natrialbaceae</taxon>
        <taxon>Natronococcus</taxon>
    </lineage>
</organism>
<dbReference type="InterPro" id="IPR018470">
    <property type="entry name" value="Metal-bd_Tp34-typ"/>
</dbReference>
<dbReference type="InterPro" id="IPR055774">
    <property type="entry name" value="DUF7350"/>
</dbReference>
<evidence type="ECO:0000256" key="2">
    <source>
        <dbReference type="SAM" id="MobiDB-lite"/>
    </source>
</evidence>
<gene>
    <name evidence="4" type="ORF">CV102_16450</name>
</gene>
<evidence type="ECO:0000313" key="5">
    <source>
        <dbReference type="Proteomes" id="UP000766904"/>
    </source>
</evidence>
<comment type="caution">
    <text evidence="4">The sequence shown here is derived from an EMBL/GenBank/DDBJ whole genome shotgun (WGS) entry which is preliminary data.</text>
</comment>
<evidence type="ECO:0000256" key="1">
    <source>
        <dbReference type="ARBA" id="ARBA00022729"/>
    </source>
</evidence>
<dbReference type="Gene3D" id="2.60.40.2480">
    <property type="entry name" value="Periplasmic metal-binding protein Tp34-type"/>
    <property type="match status" value="1"/>
</dbReference>
<dbReference type="OrthoDB" id="156174at2157"/>
<evidence type="ECO:0000313" key="4">
    <source>
        <dbReference type="EMBL" id="TYL37556.1"/>
    </source>
</evidence>
<keyword evidence="1" id="KW-0732">Signal</keyword>
<evidence type="ECO:0000259" key="3">
    <source>
        <dbReference type="Pfam" id="PF24041"/>
    </source>
</evidence>
<dbReference type="Pfam" id="PF10634">
    <property type="entry name" value="Iron_transport"/>
    <property type="match status" value="1"/>
</dbReference>
<dbReference type="PROSITE" id="PS51257">
    <property type="entry name" value="PROKAR_LIPOPROTEIN"/>
    <property type="match status" value="1"/>
</dbReference>
<dbReference type="RefSeq" id="WP_148859085.1">
    <property type="nucleotide sequence ID" value="NZ_PHNJ01000009.1"/>
</dbReference>
<proteinExistence type="predicted"/>
<reference evidence="4" key="1">
    <citation type="submission" date="2017-11" db="EMBL/GenBank/DDBJ databases">
        <authorList>
            <person name="Kajale S.C."/>
            <person name="Sharma A."/>
        </authorList>
    </citation>
    <scope>NUCLEOTIDE SEQUENCE</scope>
    <source>
        <strain evidence="4">LS1_42</strain>
    </source>
</reference>
<protein>
    <recommendedName>
        <fullName evidence="3">DUF7350 domain-containing protein</fullName>
    </recommendedName>
</protein>
<dbReference type="Pfam" id="PF24041">
    <property type="entry name" value="DUF7350"/>
    <property type="match status" value="1"/>
</dbReference>
<dbReference type="Proteomes" id="UP000766904">
    <property type="component" value="Unassembled WGS sequence"/>
</dbReference>
<feature type="region of interest" description="Disordered" evidence="2">
    <location>
        <begin position="211"/>
        <end position="252"/>
    </location>
</feature>
<feature type="compositionally biased region" description="Basic and acidic residues" evidence="2">
    <location>
        <begin position="211"/>
        <end position="237"/>
    </location>
</feature>
<sequence length="372" mass="40860">MDRREILRGTAAACTLGVAGCLERLGFEEESAWANPPLVEDRPDAVYRPASAEEMGVYGTASEGDYALELSYTFPHRFWIPGQGGSRVEVDADDSVHLMLTVWDTETETILPVDMTLEIRRDGERIDGVGSSPWPMLSQRMGFHYGDNVRLPGEGEYTLRARVGPVDAVRTGDFEGRLDEAATLEVAFAFDRSDVHDLEFALVDEDRRGERDALPLMDRDDHEDSTADGQDRGDHDIGPPPTARGPAVDDLPGDLLGTERSADAAISAVETRLERFGGDSYLAVLPRTPYNDVVLPFTSLTATIERDGSMVLEEPLSEVLDHEFGHHYGIAIDPLEAGDEVTVAVDAPPQVSRHDGYETAFFEFEDVTFTIG</sequence>
<keyword evidence="5" id="KW-1185">Reference proteome</keyword>
<dbReference type="InterPro" id="IPR038482">
    <property type="entry name" value="Tp34-type_sf"/>
</dbReference>
<dbReference type="EMBL" id="PHNJ01000009">
    <property type="protein sequence ID" value="TYL37556.1"/>
    <property type="molecule type" value="Genomic_DNA"/>
</dbReference>